<evidence type="ECO:0000313" key="5">
    <source>
        <dbReference type="Proteomes" id="UP001430953"/>
    </source>
</evidence>
<feature type="transmembrane region" description="Helical" evidence="2">
    <location>
        <begin position="141"/>
        <end position="161"/>
    </location>
</feature>
<evidence type="ECO:0000256" key="1">
    <source>
        <dbReference type="ARBA" id="ARBA00004141"/>
    </source>
</evidence>
<gene>
    <name evidence="4" type="ORF">PUN28_006924</name>
</gene>
<evidence type="ECO:0000313" key="4">
    <source>
        <dbReference type="EMBL" id="KAL0121791.1"/>
    </source>
</evidence>
<accession>A0AAW2G0G2</accession>
<keyword evidence="5" id="KW-1185">Reference proteome</keyword>
<dbReference type="GO" id="GO:0008028">
    <property type="term" value="F:monocarboxylic acid transmembrane transporter activity"/>
    <property type="evidence" value="ECO:0007669"/>
    <property type="project" value="TreeGrafter"/>
</dbReference>
<evidence type="ECO:0000259" key="3">
    <source>
        <dbReference type="PROSITE" id="PS50850"/>
    </source>
</evidence>
<dbReference type="InterPro" id="IPR020846">
    <property type="entry name" value="MFS_dom"/>
</dbReference>
<feature type="transmembrane region" description="Helical" evidence="2">
    <location>
        <begin position="360"/>
        <end position="381"/>
    </location>
</feature>
<dbReference type="PANTHER" id="PTHR11360">
    <property type="entry name" value="MONOCARBOXYLATE TRANSPORTER"/>
    <property type="match status" value="1"/>
</dbReference>
<dbReference type="Pfam" id="PF07690">
    <property type="entry name" value="MFS_1"/>
    <property type="match status" value="2"/>
</dbReference>
<feature type="transmembrane region" description="Helical" evidence="2">
    <location>
        <begin position="84"/>
        <end position="103"/>
    </location>
</feature>
<comment type="caution">
    <text evidence="4">The sequence shown here is derived from an EMBL/GenBank/DDBJ whole genome shotgun (WGS) entry which is preliminary data.</text>
</comment>
<name>A0AAW2G0G2_9HYME</name>
<keyword evidence="2" id="KW-0812">Transmembrane</keyword>
<feature type="transmembrane region" description="Helical" evidence="2">
    <location>
        <begin position="402"/>
        <end position="425"/>
    </location>
</feature>
<dbReference type="EMBL" id="JADYXP020000006">
    <property type="protein sequence ID" value="KAL0121791.1"/>
    <property type="molecule type" value="Genomic_DNA"/>
</dbReference>
<protein>
    <recommendedName>
        <fullName evidence="3">Major facilitator superfamily (MFS) profile domain-containing protein</fullName>
    </recommendedName>
</protein>
<feature type="transmembrane region" description="Helical" evidence="2">
    <location>
        <begin position="109"/>
        <end position="129"/>
    </location>
</feature>
<dbReference type="AlphaFoldDB" id="A0AAW2G0G2"/>
<dbReference type="PROSITE" id="PS50850">
    <property type="entry name" value="MFS"/>
    <property type="match status" value="1"/>
</dbReference>
<dbReference type="InterPro" id="IPR050327">
    <property type="entry name" value="Proton-linked_MCT"/>
</dbReference>
<dbReference type="InterPro" id="IPR036259">
    <property type="entry name" value="MFS_trans_sf"/>
</dbReference>
<keyword evidence="2" id="KW-0472">Membrane</keyword>
<dbReference type="CDD" id="cd17352">
    <property type="entry name" value="MFS_MCT_SLC16"/>
    <property type="match status" value="1"/>
</dbReference>
<dbReference type="GO" id="GO:0016020">
    <property type="term" value="C:membrane"/>
    <property type="evidence" value="ECO:0007669"/>
    <property type="project" value="UniProtKB-SubCell"/>
</dbReference>
<feature type="transmembrane region" description="Helical" evidence="2">
    <location>
        <begin position="12"/>
        <end position="32"/>
    </location>
</feature>
<dbReference type="Proteomes" id="UP001430953">
    <property type="component" value="Unassembled WGS sequence"/>
</dbReference>
<feature type="transmembrane region" description="Helical" evidence="2">
    <location>
        <begin position="278"/>
        <end position="303"/>
    </location>
</feature>
<reference evidence="4 5" key="1">
    <citation type="submission" date="2023-03" db="EMBL/GenBank/DDBJ databases">
        <title>High recombination rates correlate with genetic variation in Cardiocondyla obscurior ants.</title>
        <authorList>
            <person name="Errbii M."/>
        </authorList>
    </citation>
    <scope>NUCLEOTIDE SEQUENCE [LARGE SCALE GENOMIC DNA]</scope>
    <source>
        <strain evidence="4">Alpha-2009</strain>
        <tissue evidence="4">Whole body</tissue>
    </source>
</reference>
<proteinExistence type="predicted"/>
<keyword evidence="2" id="KW-1133">Transmembrane helix</keyword>
<dbReference type="InterPro" id="IPR011701">
    <property type="entry name" value="MFS"/>
</dbReference>
<evidence type="ECO:0000256" key="2">
    <source>
        <dbReference type="SAM" id="Phobius"/>
    </source>
</evidence>
<dbReference type="PANTHER" id="PTHR11360:SF237">
    <property type="entry name" value="MONOCARBOXYLATE TRANSPORTER 12-B-LIKE PROTEIN"/>
    <property type="match status" value="1"/>
</dbReference>
<feature type="transmembrane region" description="Helical" evidence="2">
    <location>
        <begin position="437"/>
        <end position="458"/>
    </location>
</feature>
<feature type="domain" description="Major facilitator superfamily (MFS) profile" evidence="3">
    <location>
        <begin position="14"/>
        <end position="459"/>
    </location>
</feature>
<feature type="transmembrane region" description="Helical" evidence="2">
    <location>
        <begin position="52"/>
        <end position="72"/>
    </location>
</feature>
<comment type="subcellular location">
    <subcellularLocation>
        <location evidence="1">Membrane</location>
        <topology evidence="1">Multi-pass membrane protein</topology>
    </subcellularLocation>
</comment>
<dbReference type="SUPFAM" id="SSF103473">
    <property type="entry name" value="MFS general substrate transporter"/>
    <property type="match status" value="1"/>
</dbReference>
<dbReference type="Gene3D" id="1.20.1250.20">
    <property type="entry name" value="MFS general substrate transporter like domains"/>
    <property type="match status" value="2"/>
</dbReference>
<organism evidence="4 5">
    <name type="scientific">Cardiocondyla obscurior</name>
    <dbReference type="NCBI Taxonomy" id="286306"/>
    <lineage>
        <taxon>Eukaryota</taxon>
        <taxon>Metazoa</taxon>
        <taxon>Ecdysozoa</taxon>
        <taxon>Arthropoda</taxon>
        <taxon>Hexapoda</taxon>
        <taxon>Insecta</taxon>
        <taxon>Pterygota</taxon>
        <taxon>Neoptera</taxon>
        <taxon>Endopterygota</taxon>
        <taxon>Hymenoptera</taxon>
        <taxon>Apocrita</taxon>
        <taxon>Aculeata</taxon>
        <taxon>Formicoidea</taxon>
        <taxon>Formicidae</taxon>
        <taxon>Myrmicinae</taxon>
        <taxon>Cardiocondyla</taxon>
    </lineage>
</organism>
<feature type="transmembrane region" description="Helical" evidence="2">
    <location>
        <begin position="173"/>
        <end position="191"/>
    </location>
</feature>
<sequence>MTDRMARGATDRGWAWAIVIGVTVINLAVLPVQQCFGLIFTDRFTNLNITATQTSLILHLNGTITCSLGLISGPMMKRFSFRQVAYFGSLTVVLGICASAFAVSLPTLIITYCVIIGIGQGIIFPATTLALNTYFRKKRKVAMSFSVTLTGLGPILMPLLIDVLLENFATTGALLILAGIASHSLVGASLLKPFEKQKEIPLVTKPIDASRQKKLHNAEANVESAIQNKLLSGERNKEEEPSNHYSKTIENDVRNERFSFFRKIVANMDLDLLRDNRYIIIVIGMGVSLVAETNFNATIPFVLTELANLDRTSIATVMSIQAAADITGRLCIPLLAQKTGWTCRNLYVISLLGSTLGRTILSTWGNTYVVVIGVALIVGLAKGTKAVFQALIIPDYVPLERLPAASGIQMVCNGILSISVGPIIGLVHDSTDSYVGALYFTSFLSLTCVFLWLIGGLWTPGRSKNTLKLNYPGLSEEQENSREKNITA</sequence>